<evidence type="ECO:0000256" key="6">
    <source>
        <dbReference type="ARBA" id="ARBA00023136"/>
    </source>
</evidence>
<evidence type="ECO:0000256" key="5">
    <source>
        <dbReference type="ARBA" id="ARBA00022989"/>
    </source>
</evidence>
<dbReference type="InterPro" id="IPR001054">
    <property type="entry name" value="A/G_cyclase"/>
</dbReference>
<dbReference type="Pfam" id="PF00672">
    <property type="entry name" value="HAMP"/>
    <property type="match status" value="1"/>
</dbReference>
<dbReference type="Pfam" id="PF00211">
    <property type="entry name" value="Guanylate_cyc"/>
    <property type="match status" value="1"/>
</dbReference>
<dbReference type="CDD" id="cd06225">
    <property type="entry name" value="HAMP"/>
    <property type="match status" value="1"/>
</dbReference>
<dbReference type="GO" id="GO:0006171">
    <property type="term" value="P:cAMP biosynthetic process"/>
    <property type="evidence" value="ECO:0007669"/>
    <property type="project" value="TreeGrafter"/>
</dbReference>
<evidence type="ECO:0000259" key="9">
    <source>
        <dbReference type="PROSITE" id="PS50885"/>
    </source>
</evidence>
<feature type="transmembrane region" description="Helical" evidence="7">
    <location>
        <begin position="69"/>
        <end position="91"/>
    </location>
</feature>
<dbReference type="PROSITE" id="PS50125">
    <property type="entry name" value="GUANYLATE_CYCLASE_2"/>
    <property type="match status" value="1"/>
</dbReference>
<evidence type="ECO:0000256" key="2">
    <source>
        <dbReference type="ARBA" id="ARBA00005381"/>
    </source>
</evidence>
<feature type="domain" description="HAMP" evidence="9">
    <location>
        <begin position="252"/>
        <end position="304"/>
    </location>
</feature>
<dbReference type="GO" id="GO:0005886">
    <property type="term" value="C:plasma membrane"/>
    <property type="evidence" value="ECO:0007669"/>
    <property type="project" value="UniProtKB-SubCell"/>
</dbReference>
<evidence type="ECO:0000256" key="1">
    <source>
        <dbReference type="ARBA" id="ARBA00004651"/>
    </source>
</evidence>
<dbReference type="PANTHER" id="PTHR43081">
    <property type="entry name" value="ADENYLATE CYCLASE, TERMINAL-DIFFERENTIATION SPECIFIC-RELATED"/>
    <property type="match status" value="1"/>
</dbReference>
<proteinExistence type="inferred from homology"/>
<comment type="similarity">
    <text evidence="2">Belongs to the adenylyl cyclase class-3 family.</text>
</comment>
<feature type="transmembrane region" description="Helical" evidence="7">
    <location>
        <begin position="21"/>
        <end position="49"/>
    </location>
</feature>
<evidence type="ECO:0000259" key="8">
    <source>
        <dbReference type="PROSITE" id="PS50125"/>
    </source>
</evidence>
<keyword evidence="3" id="KW-1003">Cell membrane</keyword>
<dbReference type="AlphaFoldDB" id="A0A6B8W1V0"/>
<feature type="domain" description="Guanylate cyclase" evidence="8">
    <location>
        <begin position="336"/>
        <end position="458"/>
    </location>
</feature>
<dbReference type="KEGG" id="ccoe:CETAM_01625"/>
<sequence length="515" mass="56298">MRLELDTMKRLLRAIKWLWGTSWPLYAAVVLVANVIGALAIMLFVRFLIPMPEVRSFTSEVPHLEVIGLTYLAFAVIVAVVATLFLFRPVLDWQRHPEDHDPNMVRNLVMRLPVYQAVVCAVVWLIGIAIAMVVAAASSGRLSLVIGLATLLAGMVVVLITYLLAERLVRPVAASALARRFEDSTLEPPITQRLRMTWVMTTALPLIGTLLIILGQRQGFFTDNAAEIIPAVVALSLAALVTGFVGTSFAIMSVVDPILELQEAINRVRRGDTDAQVDIYDGSEIGVLQAGFNEMMRGLKERQRVRDIFGRYVGIEVAKRALEERPTLGGEDRKVAVLFVDVIGSTTFAVNHSPEEVVEELNKFFEHVVTVVHRNKGIINKFQGDAALAVFGAPISLSDATSHALTAARELRQELKGMTLQAGIGVAAGHVVAGHIGGSDRFEYTVIGDAVNSAARLTDLAKDTPGRVLTNAATLRGANEAEQARWTVMKSVELRGRREMTQLARPIRATMADRS</sequence>
<dbReference type="SUPFAM" id="SSF158472">
    <property type="entry name" value="HAMP domain-like"/>
    <property type="match status" value="1"/>
</dbReference>
<dbReference type="Gene3D" id="6.10.340.10">
    <property type="match status" value="1"/>
</dbReference>
<feature type="transmembrane region" description="Helical" evidence="7">
    <location>
        <begin position="228"/>
        <end position="252"/>
    </location>
</feature>
<evidence type="ECO:0000256" key="7">
    <source>
        <dbReference type="SAM" id="Phobius"/>
    </source>
</evidence>
<keyword evidence="4 7" id="KW-0812">Transmembrane</keyword>
<reference evidence="10 11" key="1">
    <citation type="journal article" date="2021" name="Int. J. Syst. Evol. Microbiol.">
        <title>Classification of three corynebacterial strains isolated from a small paddock in North Rhine-Westphalia: proposal of &lt;i&gt;Corynebacterium kalinowskii&lt;/i&gt; sp. nov., &lt;i&gt;Corynebacterium comes&lt;/i&gt; sp. nov. and &lt;i&gt;Corynebacterium occultum&lt;/i&gt; sp. nov.</title>
        <authorList>
            <person name="Schaffert L."/>
            <person name="Ruwe M."/>
            <person name="Milse J."/>
            <person name="Hanuschka K."/>
            <person name="Ortseifen V."/>
            <person name="Droste J."/>
            <person name="Brandt D."/>
            <person name="Schl L."/>
            <person name="Kutter Y."/>
            <person name="Vinke S."/>
            <person name="Vieh P."/>
            <person name="Jacob L."/>
            <person name="L N.C."/>
            <person name="Schulte-Berndt E."/>
            <person name="Hain C."/>
            <person name="Linder M."/>
            <person name="Schmidt P."/>
            <person name="Wollenschl L."/>
            <person name="Luttermann T."/>
            <person name="Thieme E."/>
            <person name="Hassa J."/>
            <person name="Haak M."/>
            <person name="Wittchen M."/>
            <person name="Mentz A."/>
            <person name="Persicke M."/>
            <person name="Busche T."/>
            <person name="R C."/>
        </authorList>
    </citation>
    <scope>NUCLEOTIDE SEQUENCE [LARGE SCALE GENOMIC DNA]</scope>
    <source>
        <strain evidence="10 11">2019</strain>
    </source>
</reference>
<keyword evidence="11" id="KW-1185">Reference proteome</keyword>
<evidence type="ECO:0000256" key="3">
    <source>
        <dbReference type="ARBA" id="ARBA00022475"/>
    </source>
</evidence>
<evidence type="ECO:0000256" key="4">
    <source>
        <dbReference type="ARBA" id="ARBA00022692"/>
    </source>
</evidence>
<dbReference type="EC" id="4.6.1.1" evidence="10"/>
<dbReference type="SMART" id="SM00304">
    <property type="entry name" value="HAMP"/>
    <property type="match status" value="1"/>
</dbReference>
<dbReference type="SMART" id="SM00044">
    <property type="entry name" value="CYCc"/>
    <property type="match status" value="1"/>
</dbReference>
<dbReference type="PROSITE" id="PS50885">
    <property type="entry name" value="HAMP"/>
    <property type="match status" value="1"/>
</dbReference>
<keyword evidence="10" id="KW-0456">Lyase</keyword>
<dbReference type="InterPro" id="IPR003660">
    <property type="entry name" value="HAMP_dom"/>
</dbReference>
<dbReference type="GO" id="GO:0035556">
    <property type="term" value="P:intracellular signal transduction"/>
    <property type="evidence" value="ECO:0007669"/>
    <property type="project" value="InterPro"/>
</dbReference>
<comment type="subcellular location">
    <subcellularLocation>
        <location evidence="1">Cell membrane</location>
        <topology evidence="1">Multi-pass membrane protein</topology>
    </subcellularLocation>
</comment>
<name>A0A6B8W1V0_9CORY</name>
<evidence type="ECO:0000313" key="10">
    <source>
        <dbReference type="EMBL" id="QGU03610.1"/>
    </source>
</evidence>
<keyword evidence="6 7" id="KW-0472">Membrane</keyword>
<organism evidence="10 11">
    <name type="scientific">Corynebacterium comes</name>
    <dbReference type="NCBI Taxonomy" id="2675218"/>
    <lineage>
        <taxon>Bacteria</taxon>
        <taxon>Bacillati</taxon>
        <taxon>Actinomycetota</taxon>
        <taxon>Actinomycetes</taxon>
        <taxon>Mycobacteriales</taxon>
        <taxon>Corynebacteriaceae</taxon>
        <taxon>Corynebacterium</taxon>
    </lineage>
</organism>
<dbReference type="Gene3D" id="3.30.70.1230">
    <property type="entry name" value="Nucleotide cyclase"/>
    <property type="match status" value="1"/>
</dbReference>
<protein>
    <submittedName>
        <fullName evidence="10">Adenylate cyclase 2</fullName>
        <ecNumber evidence="10">4.6.1.1</ecNumber>
    </submittedName>
</protein>
<dbReference type="GO" id="GO:0004016">
    <property type="term" value="F:adenylate cyclase activity"/>
    <property type="evidence" value="ECO:0007669"/>
    <property type="project" value="UniProtKB-EC"/>
</dbReference>
<dbReference type="EMBL" id="CP046453">
    <property type="protein sequence ID" value="QGU03610.1"/>
    <property type="molecule type" value="Genomic_DNA"/>
</dbReference>
<evidence type="ECO:0000313" key="11">
    <source>
        <dbReference type="Proteomes" id="UP000425178"/>
    </source>
</evidence>
<feature type="transmembrane region" description="Helical" evidence="7">
    <location>
        <begin position="112"/>
        <end position="136"/>
    </location>
</feature>
<keyword evidence="5 7" id="KW-1133">Transmembrane helix</keyword>
<dbReference type="SUPFAM" id="SSF55073">
    <property type="entry name" value="Nucleotide cyclase"/>
    <property type="match status" value="1"/>
</dbReference>
<dbReference type="InterPro" id="IPR029787">
    <property type="entry name" value="Nucleotide_cyclase"/>
</dbReference>
<dbReference type="InterPro" id="IPR050697">
    <property type="entry name" value="Adenylyl/Guanylyl_Cyclase_3/4"/>
</dbReference>
<dbReference type="PANTHER" id="PTHR43081:SF17">
    <property type="entry name" value="BLL5647 PROTEIN"/>
    <property type="match status" value="1"/>
</dbReference>
<feature type="transmembrane region" description="Helical" evidence="7">
    <location>
        <begin position="142"/>
        <end position="165"/>
    </location>
</feature>
<accession>A0A6B8W1V0</accession>
<gene>
    <name evidence="10" type="primary">cyaB</name>
    <name evidence="10" type="ORF">CETAM_01625</name>
</gene>
<feature type="transmembrane region" description="Helical" evidence="7">
    <location>
        <begin position="196"/>
        <end position="216"/>
    </location>
</feature>
<dbReference type="Proteomes" id="UP000425178">
    <property type="component" value="Chromosome"/>
</dbReference>
<dbReference type="CDD" id="cd07302">
    <property type="entry name" value="CHD"/>
    <property type="match status" value="1"/>
</dbReference>